<evidence type="ECO:0000256" key="2">
    <source>
        <dbReference type="ARBA" id="ARBA00023125"/>
    </source>
</evidence>
<evidence type="ECO:0000256" key="3">
    <source>
        <dbReference type="ARBA" id="ARBA00023163"/>
    </source>
</evidence>
<evidence type="ECO:0000259" key="6">
    <source>
        <dbReference type="PROSITE" id="PS51005"/>
    </source>
</evidence>
<sequence length="88" mass="10199">MFGGRTKSTKVQYATKEEVKERANRAAAAARRPHNNSDKAEFGENEWYFFTPRDRKYSNGIRPNRATLSGYWKATGTVVQFYGRIYAR</sequence>
<dbReference type="GO" id="GO:0006355">
    <property type="term" value="P:regulation of DNA-templated transcription"/>
    <property type="evidence" value="ECO:0007669"/>
    <property type="project" value="InterPro"/>
</dbReference>
<name>A0AAW1N6S3_SAPOF</name>
<evidence type="ECO:0000256" key="1">
    <source>
        <dbReference type="ARBA" id="ARBA00023015"/>
    </source>
</evidence>
<evidence type="ECO:0000256" key="5">
    <source>
        <dbReference type="SAM" id="MobiDB-lite"/>
    </source>
</evidence>
<dbReference type="Pfam" id="PF02365">
    <property type="entry name" value="NAM"/>
    <property type="match status" value="1"/>
</dbReference>
<accession>A0AAW1N6S3</accession>
<feature type="region of interest" description="Disordered" evidence="5">
    <location>
        <begin position="1"/>
        <end position="38"/>
    </location>
</feature>
<dbReference type="Gene3D" id="2.170.150.80">
    <property type="entry name" value="NAC domain"/>
    <property type="match status" value="1"/>
</dbReference>
<proteinExistence type="predicted"/>
<dbReference type="GO" id="GO:0003677">
    <property type="term" value="F:DNA binding"/>
    <property type="evidence" value="ECO:0007669"/>
    <property type="project" value="UniProtKB-KW"/>
</dbReference>
<keyword evidence="4" id="KW-0539">Nucleus</keyword>
<keyword evidence="1" id="KW-0805">Transcription regulation</keyword>
<dbReference type="GO" id="GO:0005634">
    <property type="term" value="C:nucleus"/>
    <property type="evidence" value="ECO:0007669"/>
    <property type="project" value="UniProtKB-ARBA"/>
</dbReference>
<dbReference type="PROSITE" id="PS51005">
    <property type="entry name" value="NAC"/>
    <property type="match status" value="1"/>
</dbReference>
<dbReference type="InterPro" id="IPR003441">
    <property type="entry name" value="NAC-dom"/>
</dbReference>
<evidence type="ECO:0000256" key="4">
    <source>
        <dbReference type="ARBA" id="ARBA00023242"/>
    </source>
</evidence>
<organism evidence="7 8">
    <name type="scientific">Saponaria officinalis</name>
    <name type="common">Common soapwort</name>
    <name type="synonym">Lychnis saponaria</name>
    <dbReference type="NCBI Taxonomy" id="3572"/>
    <lineage>
        <taxon>Eukaryota</taxon>
        <taxon>Viridiplantae</taxon>
        <taxon>Streptophyta</taxon>
        <taxon>Embryophyta</taxon>
        <taxon>Tracheophyta</taxon>
        <taxon>Spermatophyta</taxon>
        <taxon>Magnoliopsida</taxon>
        <taxon>eudicotyledons</taxon>
        <taxon>Gunneridae</taxon>
        <taxon>Pentapetalae</taxon>
        <taxon>Caryophyllales</taxon>
        <taxon>Caryophyllaceae</taxon>
        <taxon>Caryophylleae</taxon>
        <taxon>Saponaria</taxon>
    </lineage>
</organism>
<comment type="caution">
    <text evidence="7">The sequence shown here is derived from an EMBL/GenBank/DDBJ whole genome shotgun (WGS) entry which is preliminary data.</text>
</comment>
<feature type="domain" description="NAC" evidence="6">
    <location>
        <begin position="1"/>
        <end position="88"/>
    </location>
</feature>
<protein>
    <recommendedName>
        <fullName evidence="6">NAC domain-containing protein</fullName>
    </recommendedName>
</protein>
<gene>
    <name evidence="7" type="ORF">RND81_01G097200</name>
</gene>
<dbReference type="InterPro" id="IPR036093">
    <property type="entry name" value="NAC_dom_sf"/>
</dbReference>
<dbReference type="Proteomes" id="UP001443914">
    <property type="component" value="Unassembled WGS sequence"/>
</dbReference>
<dbReference type="AlphaFoldDB" id="A0AAW1N6S3"/>
<feature type="compositionally biased region" description="Basic and acidic residues" evidence="5">
    <location>
        <begin position="15"/>
        <end position="24"/>
    </location>
</feature>
<dbReference type="SUPFAM" id="SSF101941">
    <property type="entry name" value="NAC domain"/>
    <property type="match status" value="1"/>
</dbReference>
<reference evidence="7" key="1">
    <citation type="submission" date="2024-03" db="EMBL/GenBank/DDBJ databases">
        <title>WGS assembly of Saponaria officinalis var. Norfolk2.</title>
        <authorList>
            <person name="Jenkins J."/>
            <person name="Shu S."/>
            <person name="Grimwood J."/>
            <person name="Barry K."/>
            <person name="Goodstein D."/>
            <person name="Schmutz J."/>
            <person name="Leebens-Mack J."/>
            <person name="Osbourn A."/>
        </authorList>
    </citation>
    <scope>NUCLEOTIDE SEQUENCE [LARGE SCALE GENOMIC DNA]</scope>
    <source>
        <strain evidence="7">JIC</strain>
    </source>
</reference>
<keyword evidence="8" id="KW-1185">Reference proteome</keyword>
<dbReference type="EMBL" id="JBDFQZ010000001">
    <property type="protein sequence ID" value="KAK9756436.1"/>
    <property type="molecule type" value="Genomic_DNA"/>
</dbReference>
<keyword evidence="3" id="KW-0804">Transcription</keyword>
<evidence type="ECO:0000313" key="7">
    <source>
        <dbReference type="EMBL" id="KAK9756436.1"/>
    </source>
</evidence>
<evidence type="ECO:0000313" key="8">
    <source>
        <dbReference type="Proteomes" id="UP001443914"/>
    </source>
</evidence>
<keyword evidence="2" id="KW-0238">DNA-binding</keyword>
<dbReference type="PANTHER" id="PTHR31744:SF92">
    <property type="entry name" value="NAC DOMAIN-CONTAINING PROTEIN 87"/>
    <property type="match status" value="1"/>
</dbReference>
<dbReference type="PANTHER" id="PTHR31744">
    <property type="entry name" value="PROTEIN CUP-SHAPED COTYLEDON 2-RELATED"/>
    <property type="match status" value="1"/>
</dbReference>